<evidence type="ECO:0000313" key="1">
    <source>
        <dbReference type="EMBL" id="MVN85246.1"/>
    </source>
</evidence>
<proteinExistence type="predicted"/>
<evidence type="ECO:0000313" key="2">
    <source>
        <dbReference type="Proteomes" id="UP000483286"/>
    </source>
</evidence>
<keyword evidence="2" id="KW-1185">Reference proteome</keyword>
<protein>
    <submittedName>
        <fullName evidence="1">Uncharacterized protein</fullName>
    </submittedName>
</protein>
<organism evidence="1 2">
    <name type="scientific">Deinococcus arboris</name>
    <dbReference type="NCBI Taxonomy" id="2682977"/>
    <lineage>
        <taxon>Bacteria</taxon>
        <taxon>Thermotogati</taxon>
        <taxon>Deinococcota</taxon>
        <taxon>Deinococci</taxon>
        <taxon>Deinococcales</taxon>
        <taxon>Deinococcaceae</taxon>
        <taxon>Deinococcus</taxon>
    </lineage>
</organism>
<dbReference type="EMBL" id="WQLB01000001">
    <property type="protein sequence ID" value="MVN85246.1"/>
    <property type="molecule type" value="Genomic_DNA"/>
</dbReference>
<accession>A0A7C9I7X0</accession>
<dbReference type="Proteomes" id="UP000483286">
    <property type="component" value="Unassembled WGS sequence"/>
</dbReference>
<sequence>MLPPALASLLAFHAPLSTLQREQGGAATLLTPAVNVLALNATYLPEDRSGVDLEAVRDWHEGQGQPVLVVGAAPVPNSQPVARLRLGLWHPGDRAGNEVVVEQLSRLHLGTWAGVLAGVYGTPEWGPALGRHLAARLEDERSYLPLLAYRSSVPVGALLWQARPEGGAALLWGAPDDEVGSAMLDSAAGLGDSVQVALPDHSGLSLGESQELHFSLLKV</sequence>
<name>A0A7C9I7X0_9DEIO</name>
<reference evidence="1 2" key="1">
    <citation type="submission" date="2019-12" db="EMBL/GenBank/DDBJ databases">
        <title>Deinococcus sp. HMF7620 Genome sequencing and assembly.</title>
        <authorList>
            <person name="Kang H."/>
            <person name="Kim H."/>
            <person name="Joh K."/>
        </authorList>
    </citation>
    <scope>NUCLEOTIDE SEQUENCE [LARGE SCALE GENOMIC DNA]</scope>
    <source>
        <strain evidence="1 2">HMF7620</strain>
    </source>
</reference>
<gene>
    <name evidence="1" type="ORF">GO986_00480</name>
</gene>
<comment type="caution">
    <text evidence="1">The sequence shown here is derived from an EMBL/GenBank/DDBJ whole genome shotgun (WGS) entry which is preliminary data.</text>
</comment>
<dbReference type="RefSeq" id="WP_157457272.1">
    <property type="nucleotide sequence ID" value="NZ_WQLB01000001.1"/>
</dbReference>
<dbReference type="AlphaFoldDB" id="A0A7C9I7X0"/>